<evidence type="ECO:0000256" key="1">
    <source>
        <dbReference type="ARBA" id="ARBA00009673"/>
    </source>
</evidence>
<dbReference type="Pfam" id="PF02580">
    <property type="entry name" value="Tyr_Deacylase"/>
    <property type="match status" value="1"/>
</dbReference>
<gene>
    <name evidence="2" type="primary">dtd</name>
    <name evidence="3" type="ORF">ENV60_01200</name>
</gene>
<keyword evidence="2" id="KW-0820">tRNA-binding</keyword>
<keyword evidence="2" id="KW-0694">RNA-binding</keyword>
<dbReference type="NCBIfam" id="TIGR00256">
    <property type="entry name" value="D-aminoacyl-tRNA deacylase"/>
    <property type="match status" value="1"/>
</dbReference>
<comment type="similarity">
    <text evidence="1 2">Belongs to the DTD family.</text>
</comment>
<dbReference type="PANTHER" id="PTHR10472">
    <property type="entry name" value="D-TYROSYL-TRNA TYR DEACYLASE"/>
    <property type="match status" value="1"/>
</dbReference>
<evidence type="ECO:0000256" key="2">
    <source>
        <dbReference type="HAMAP-Rule" id="MF_00518"/>
    </source>
</evidence>
<dbReference type="HAMAP" id="MF_00518">
    <property type="entry name" value="Deacylase_Dtd"/>
    <property type="match status" value="1"/>
</dbReference>
<proteinExistence type="inferred from homology"/>
<evidence type="ECO:0000313" key="3">
    <source>
        <dbReference type="EMBL" id="HGV96900.1"/>
    </source>
</evidence>
<dbReference type="EMBL" id="DTGZ01000023">
    <property type="protein sequence ID" value="HGV96900.1"/>
    <property type="molecule type" value="Genomic_DNA"/>
</dbReference>
<dbReference type="EC" id="3.1.1.-" evidence="2"/>
<dbReference type="FunFam" id="3.50.80.10:FF:000001">
    <property type="entry name" value="D-aminoacyl-tRNA deacylase"/>
    <property type="match status" value="1"/>
</dbReference>
<comment type="subcellular location">
    <subcellularLocation>
        <location evidence="2">Cytoplasm</location>
    </subcellularLocation>
</comment>
<name>A0A7C4XL70_UNCW3</name>
<protein>
    <recommendedName>
        <fullName evidence="2">D-aminoacyl-tRNA deacylase</fullName>
        <shortName evidence="2">DTD</shortName>
        <ecNumber evidence="2">3.1.1.96</ecNumber>
    </recommendedName>
    <alternativeName>
        <fullName evidence="2">Gly-tRNA(Ala) deacylase</fullName>
        <ecNumber evidence="2">3.1.1.-</ecNumber>
    </alternativeName>
</protein>
<dbReference type="GO" id="GO:0051500">
    <property type="term" value="F:D-tyrosyl-tRNA(Tyr) deacylase activity"/>
    <property type="evidence" value="ECO:0007669"/>
    <property type="project" value="TreeGrafter"/>
</dbReference>
<reference evidence="3" key="1">
    <citation type="journal article" date="2020" name="mSystems">
        <title>Genome- and Community-Level Interaction Insights into Carbon Utilization and Element Cycling Functions of Hydrothermarchaeota in Hydrothermal Sediment.</title>
        <authorList>
            <person name="Zhou Z."/>
            <person name="Liu Y."/>
            <person name="Xu W."/>
            <person name="Pan J."/>
            <person name="Luo Z.H."/>
            <person name="Li M."/>
        </authorList>
    </citation>
    <scope>NUCLEOTIDE SEQUENCE [LARGE SCALE GENOMIC DNA]</scope>
    <source>
        <strain evidence="3">SpSt-774</strain>
    </source>
</reference>
<dbReference type="InterPro" id="IPR023509">
    <property type="entry name" value="DTD-like_sf"/>
</dbReference>
<dbReference type="GO" id="GO:0005737">
    <property type="term" value="C:cytoplasm"/>
    <property type="evidence" value="ECO:0007669"/>
    <property type="project" value="UniProtKB-SubCell"/>
</dbReference>
<organism evidence="3">
    <name type="scientific">candidate division WOR-3 bacterium</name>
    <dbReference type="NCBI Taxonomy" id="2052148"/>
    <lineage>
        <taxon>Bacteria</taxon>
        <taxon>Bacteria division WOR-3</taxon>
    </lineage>
</organism>
<dbReference type="Gene3D" id="3.50.80.10">
    <property type="entry name" value="D-tyrosyl-tRNA(Tyr) deacylase"/>
    <property type="match status" value="1"/>
</dbReference>
<dbReference type="GO" id="GO:0106026">
    <property type="term" value="F:Gly-tRNA(Ala) deacylase activity"/>
    <property type="evidence" value="ECO:0007669"/>
    <property type="project" value="UniProtKB-UniRule"/>
</dbReference>
<dbReference type="GO" id="GO:0000049">
    <property type="term" value="F:tRNA binding"/>
    <property type="evidence" value="ECO:0007669"/>
    <property type="project" value="UniProtKB-UniRule"/>
</dbReference>
<accession>A0A7C4XL70</accession>
<dbReference type="EC" id="3.1.1.96" evidence="2"/>
<comment type="catalytic activity">
    <reaction evidence="2">
        <text>glycyl-tRNA(Ala) + H2O = tRNA(Ala) + glycine + H(+)</text>
        <dbReference type="Rhea" id="RHEA:53744"/>
        <dbReference type="Rhea" id="RHEA-COMP:9657"/>
        <dbReference type="Rhea" id="RHEA-COMP:13640"/>
        <dbReference type="ChEBI" id="CHEBI:15377"/>
        <dbReference type="ChEBI" id="CHEBI:15378"/>
        <dbReference type="ChEBI" id="CHEBI:57305"/>
        <dbReference type="ChEBI" id="CHEBI:78442"/>
        <dbReference type="ChEBI" id="CHEBI:78522"/>
    </reaction>
</comment>
<dbReference type="AlphaFoldDB" id="A0A7C4XL70"/>
<dbReference type="PANTHER" id="PTHR10472:SF5">
    <property type="entry name" value="D-AMINOACYL-TRNA DEACYLASE 1"/>
    <property type="match status" value="1"/>
</dbReference>
<sequence>MKAVLQRVRRAEVRVKDKKISEIGEGLLILLGVKRGDTEEQARKLADECVNLRIFEDENGKFNRSLKDIKGEALVVSQFTLLADTSRGRRPSFSDAEEPERAKALYEIFIDALKSFGISTKSGIFGERMLVSLENNGPVTIILKQ</sequence>
<dbReference type="GO" id="GO:0043908">
    <property type="term" value="F:Ser(Gly)-tRNA(Ala) hydrolase activity"/>
    <property type="evidence" value="ECO:0007669"/>
    <property type="project" value="UniProtKB-UniRule"/>
</dbReference>
<keyword evidence="2 3" id="KW-0378">Hydrolase</keyword>
<dbReference type="SUPFAM" id="SSF69500">
    <property type="entry name" value="DTD-like"/>
    <property type="match status" value="1"/>
</dbReference>
<comment type="domain">
    <text evidence="2">A Gly-cisPro motif from one monomer fits into the active site of the other monomer to allow specific chiral rejection of L-amino acids.</text>
</comment>
<keyword evidence="2" id="KW-0963">Cytoplasm</keyword>
<feature type="short sequence motif" description="Gly-cisPro motif, important for rejection of L-amino acids" evidence="2">
    <location>
        <begin position="137"/>
        <end position="138"/>
    </location>
</feature>
<comment type="subunit">
    <text evidence="2">Homodimer.</text>
</comment>
<dbReference type="GO" id="GO:0019478">
    <property type="term" value="P:D-amino acid catabolic process"/>
    <property type="evidence" value="ECO:0007669"/>
    <property type="project" value="UniProtKB-UniRule"/>
</dbReference>
<comment type="catalytic activity">
    <reaction evidence="2">
        <text>a D-aminoacyl-tRNA + H2O = a tRNA + a D-alpha-amino acid + H(+)</text>
        <dbReference type="Rhea" id="RHEA:13953"/>
        <dbReference type="Rhea" id="RHEA-COMP:10123"/>
        <dbReference type="Rhea" id="RHEA-COMP:10124"/>
        <dbReference type="ChEBI" id="CHEBI:15377"/>
        <dbReference type="ChEBI" id="CHEBI:15378"/>
        <dbReference type="ChEBI" id="CHEBI:59871"/>
        <dbReference type="ChEBI" id="CHEBI:78442"/>
        <dbReference type="ChEBI" id="CHEBI:79333"/>
        <dbReference type="EC" id="3.1.1.96"/>
    </reaction>
</comment>
<dbReference type="InterPro" id="IPR003732">
    <property type="entry name" value="Daa-tRNA_deacyls_DTD"/>
</dbReference>
<comment type="caution">
    <text evidence="3">The sequence shown here is derived from an EMBL/GenBank/DDBJ whole genome shotgun (WGS) entry which is preliminary data.</text>
</comment>
<comment type="function">
    <text evidence="2">An aminoacyl-tRNA editing enzyme that deacylates mischarged D-aminoacyl-tRNAs. Also deacylates mischarged glycyl-tRNA(Ala), protecting cells against glycine mischarging by AlaRS. Acts via tRNA-based rather than protein-based catalysis; rejects L-amino acids rather than detecting D-amino acids in the active site. By recycling D-aminoacyl-tRNA to D-amino acids and free tRNA molecules, this enzyme counteracts the toxicity associated with the formation of D-aminoacyl-tRNA entities in vivo and helps enforce protein L-homochirality.</text>
</comment>